<dbReference type="PANTHER" id="PTHR33069">
    <property type="entry name" value="CHROMOSOME 7, WHOLE GENOME SHOTGUN SEQUENCE-RELATED"/>
    <property type="match status" value="1"/>
</dbReference>
<dbReference type="EMBL" id="VSWC01000158">
    <property type="protein sequence ID" value="KAA1073332.1"/>
    <property type="molecule type" value="Genomic_DNA"/>
</dbReference>
<evidence type="ECO:0000313" key="3">
    <source>
        <dbReference type="Proteomes" id="UP000324748"/>
    </source>
</evidence>
<feature type="compositionally biased region" description="Basic and acidic residues" evidence="1">
    <location>
        <begin position="237"/>
        <end position="250"/>
    </location>
</feature>
<dbReference type="AlphaFoldDB" id="A0A5B0M9F0"/>
<reference evidence="2 3" key="1">
    <citation type="submission" date="2019-05" db="EMBL/GenBank/DDBJ databases">
        <title>Emergence of the Ug99 lineage of the wheat stem rust pathogen through somatic hybridization.</title>
        <authorList>
            <person name="Li F."/>
            <person name="Upadhyaya N.M."/>
            <person name="Sperschneider J."/>
            <person name="Matny O."/>
            <person name="Nguyen-Phuc H."/>
            <person name="Mago R."/>
            <person name="Raley C."/>
            <person name="Miller M.E."/>
            <person name="Silverstein K.A.T."/>
            <person name="Henningsen E."/>
            <person name="Hirsch C.D."/>
            <person name="Visser B."/>
            <person name="Pretorius Z.A."/>
            <person name="Steffenson B.J."/>
            <person name="Schwessinger B."/>
            <person name="Dodds P.N."/>
            <person name="Figueroa M."/>
        </authorList>
    </citation>
    <scope>NUCLEOTIDE SEQUENCE [LARGE SCALE GENOMIC DNA]</scope>
    <source>
        <strain evidence="2">21-0</strain>
    </source>
</reference>
<accession>A0A5B0M9F0</accession>
<dbReference type="Proteomes" id="UP000324748">
    <property type="component" value="Unassembled WGS sequence"/>
</dbReference>
<gene>
    <name evidence="2" type="ORF">PGT21_008748</name>
</gene>
<organism evidence="2 3">
    <name type="scientific">Puccinia graminis f. sp. tritici</name>
    <dbReference type="NCBI Taxonomy" id="56615"/>
    <lineage>
        <taxon>Eukaryota</taxon>
        <taxon>Fungi</taxon>
        <taxon>Dikarya</taxon>
        <taxon>Basidiomycota</taxon>
        <taxon>Pucciniomycotina</taxon>
        <taxon>Pucciniomycetes</taxon>
        <taxon>Pucciniales</taxon>
        <taxon>Pucciniaceae</taxon>
        <taxon>Puccinia</taxon>
    </lineage>
</organism>
<name>A0A5B0M9F0_PUCGR</name>
<dbReference type="OrthoDB" id="2508566at2759"/>
<sequence length="424" mass="48306">MLDYKTSALIMKGLRDLMIKCEDIADYDSRKGIRKTVQKETRKFLLFQAQSKLLPNLREHLGDLFESLELDNLHRGSHPNLPHNALALISRLSQTVDQFADFVEEIIAIASIYSPHEFMKNDRDCGGSKVYRLGALLNKIGPLIEIHICPLLNRQACFILDWPPSREQLSSSADQSILTRRRESTITAINGLIDYSKRSDFFILQGHWQSRGDYLGGYLESLTRNVILPSRLKPAHIPHDEHTSTPRSAEENIPSDDQPETIRNPGGTSQNTSPRFHVVQLAESIIAFIKLTRILSNKLSNTPSSKSPFTIERKMCSYEMILLETKVINLYSGIQRIATGVQWLYMNAGWHASIDRIQNCFNQLINHFHSTVELLSFYLVPLNATVDLSPSDNFVKTWLFTLREQFHLASKICLSALDNLKKVM</sequence>
<evidence type="ECO:0000256" key="1">
    <source>
        <dbReference type="SAM" id="MobiDB-lite"/>
    </source>
</evidence>
<proteinExistence type="predicted"/>
<comment type="caution">
    <text evidence="2">The sequence shown here is derived from an EMBL/GenBank/DDBJ whole genome shotgun (WGS) entry which is preliminary data.</text>
</comment>
<evidence type="ECO:0000313" key="2">
    <source>
        <dbReference type="EMBL" id="KAA1073332.1"/>
    </source>
</evidence>
<keyword evidence="3" id="KW-1185">Reference proteome</keyword>
<feature type="region of interest" description="Disordered" evidence="1">
    <location>
        <begin position="235"/>
        <end position="273"/>
    </location>
</feature>
<protein>
    <submittedName>
        <fullName evidence="2">Uncharacterized protein</fullName>
    </submittedName>
</protein>
<dbReference type="PANTHER" id="PTHR33069:SF3">
    <property type="entry name" value="DYNEIN HEAVY CHAIN TAIL DOMAIN-CONTAINING PROTEIN"/>
    <property type="match status" value="1"/>
</dbReference>